<dbReference type="InterPro" id="IPR000504">
    <property type="entry name" value="RRM_dom"/>
</dbReference>
<sequence length="804" mass="86786">MPTLSLLVNGGVATSAGNTSTSTHPGTITGVHAPKTTIHVTNIPLKYDRFDLRAFFNKMPGFVRISFHADYAFVCFKDIQHASRGMEQTHATSDMIASYAKFGVSCNTTPSIAVAPNPILYISIFPYFTEPELTRIFKGYEGFDSARFFTGHCLVRFNNVPVATRALEDLNSTTNLFANYSTKGAKGGGGFSSLNGSGNSSNNKNTSSTIHQHVPPQPPCGMSVNCNQQAPQIIPVANAWMTTAQLPTLLVPTTQQTILPSASLYMDPVPEEDFQNDDNIPIQPVVTTGIHTIQVTKINMSKAALRRLFNGYEGFNRMIFHTDHCFVVFASTRMALQAMEELSFTTSMKAVFAKCNFGSNPSSPTAIGLPSNVIRVSGYPANTETFELSEVFEEYEGFMDIQLFHSSCLVHFRDNQTAHRCLGDINSTTNLAATYSKKGTFSAPTYGSSASLFSGSYSDHFTPAPSTPTSIAHTPGVLPSRVDSGGDTLVTPSKRGFGLYGGHSHSWLNATTPNMYTGVRKTARPFLHSTSSSATLVDNDDEILPFSHQHSLSLKSQVHSLNLPQHAYSSVDPDDKTSSANTSLPLSLAPSHGLLASYNILPFQSSQPHTSTAATVLSSHSTNTLSDHVNGIERALGLSTPLPLADTHPPNHSVTSPVCRTRTSVSSSSVSVTSPSTTNSTTPSLSKSGSTLAMHADGSIQRPLELQVFAFKQFLDTLLFKIQNLEKANEGLKEQAVKCVEGSLSNGCSPSPTDSTLTEASLTKLKSENHSLREELSRTRQQLEALERVHKQCGVFEGLLAICD</sequence>
<evidence type="ECO:0000256" key="3">
    <source>
        <dbReference type="SAM" id="MobiDB-lite"/>
    </source>
</evidence>
<feature type="compositionally biased region" description="Low complexity" evidence="3">
    <location>
        <begin position="653"/>
        <end position="688"/>
    </location>
</feature>
<dbReference type="Proteomes" id="UP000320475">
    <property type="component" value="Unassembled WGS sequence"/>
</dbReference>
<dbReference type="VEuPathDB" id="FungiDB:SeMB42_g01415"/>
<dbReference type="OrthoDB" id="431169at2759"/>
<feature type="region of interest" description="Disordered" evidence="3">
    <location>
        <begin position="191"/>
        <end position="212"/>
    </location>
</feature>
<gene>
    <name evidence="5" type="ORF">SeLEV6574_g00545</name>
    <name evidence="6" type="ORF">SeMB42_g01415</name>
</gene>
<dbReference type="SMART" id="SM00360">
    <property type="entry name" value="RRM"/>
    <property type="match status" value="3"/>
</dbReference>
<keyword evidence="2" id="KW-0175">Coiled coil</keyword>
<comment type="caution">
    <text evidence="5">The sequence shown here is derived from an EMBL/GenBank/DDBJ whole genome shotgun (WGS) entry which is preliminary data.</text>
</comment>
<evidence type="ECO:0000256" key="1">
    <source>
        <dbReference type="PROSITE-ProRule" id="PRU00176"/>
    </source>
</evidence>
<dbReference type="InterPro" id="IPR035979">
    <property type="entry name" value="RBD_domain_sf"/>
</dbReference>
<feature type="domain" description="RRM" evidence="4">
    <location>
        <begin position="36"/>
        <end position="102"/>
    </location>
</feature>
<dbReference type="EMBL" id="QEAN01000036">
    <property type="protein sequence ID" value="TPX52441.1"/>
    <property type="molecule type" value="Genomic_DNA"/>
</dbReference>
<dbReference type="Gene3D" id="3.30.70.330">
    <property type="match status" value="1"/>
</dbReference>
<reference evidence="7 8" key="1">
    <citation type="journal article" date="2019" name="Sci. Rep.">
        <title>Comparative genomics of chytrid fungi reveal insights into the obligate biotrophic and pathogenic lifestyle of Synchytrium endobioticum.</title>
        <authorList>
            <person name="van de Vossenberg B.T.L.H."/>
            <person name="Warris S."/>
            <person name="Nguyen H.D.T."/>
            <person name="van Gent-Pelzer M.P.E."/>
            <person name="Joly D.L."/>
            <person name="van de Geest H.C."/>
            <person name="Bonants P.J.M."/>
            <person name="Smith D.S."/>
            <person name="Levesque C.A."/>
            <person name="van der Lee T.A.J."/>
        </authorList>
    </citation>
    <scope>NUCLEOTIDE SEQUENCE [LARGE SCALE GENOMIC DNA]</scope>
    <source>
        <strain evidence="5 8">LEV6574</strain>
        <strain evidence="6 7">MB42</strain>
    </source>
</reference>
<dbReference type="EMBL" id="QEAM01000009">
    <property type="protein sequence ID" value="TPX51078.1"/>
    <property type="molecule type" value="Genomic_DNA"/>
</dbReference>
<evidence type="ECO:0000313" key="6">
    <source>
        <dbReference type="EMBL" id="TPX52441.1"/>
    </source>
</evidence>
<dbReference type="SUPFAM" id="SSF54928">
    <property type="entry name" value="RNA-binding domain, RBD"/>
    <property type="match status" value="2"/>
</dbReference>
<name>A0A507DJJ7_9FUNG</name>
<dbReference type="STRING" id="286115.A0A507DJJ7"/>
<dbReference type="PROSITE" id="PS50102">
    <property type="entry name" value="RRM"/>
    <property type="match status" value="1"/>
</dbReference>
<evidence type="ECO:0000259" key="4">
    <source>
        <dbReference type="PROSITE" id="PS50102"/>
    </source>
</evidence>
<feature type="region of interest" description="Disordered" evidence="3">
    <location>
        <begin position="640"/>
        <end position="690"/>
    </location>
</feature>
<keyword evidence="1" id="KW-0694">RNA-binding</keyword>
<organism evidence="5 8">
    <name type="scientific">Synchytrium endobioticum</name>
    <dbReference type="NCBI Taxonomy" id="286115"/>
    <lineage>
        <taxon>Eukaryota</taxon>
        <taxon>Fungi</taxon>
        <taxon>Fungi incertae sedis</taxon>
        <taxon>Chytridiomycota</taxon>
        <taxon>Chytridiomycota incertae sedis</taxon>
        <taxon>Chytridiomycetes</taxon>
        <taxon>Synchytriales</taxon>
        <taxon>Synchytriaceae</taxon>
        <taxon>Synchytrium</taxon>
    </lineage>
</organism>
<accession>A0A507DJJ7</accession>
<evidence type="ECO:0000313" key="7">
    <source>
        <dbReference type="Proteomes" id="UP000317494"/>
    </source>
</evidence>
<feature type="coiled-coil region" evidence="2">
    <location>
        <begin position="762"/>
        <end position="789"/>
    </location>
</feature>
<evidence type="ECO:0000313" key="5">
    <source>
        <dbReference type="EMBL" id="TPX51078.1"/>
    </source>
</evidence>
<dbReference type="GO" id="GO:0003723">
    <property type="term" value="F:RNA binding"/>
    <property type="evidence" value="ECO:0007669"/>
    <property type="project" value="UniProtKB-UniRule"/>
</dbReference>
<keyword evidence="7" id="KW-1185">Reference proteome</keyword>
<feature type="compositionally biased region" description="Low complexity" evidence="3">
    <location>
        <begin position="192"/>
        <end position="209"/>
    </location>
</feature>
<dbReference type="Proteomes" id="UP000317494">
    <property type="component" value="Unassembled WGS sequence"/>
</dbReference>
<evidence type="ECO:0000313" key="8">
    <source>
        <dbReference type="Proteomes" id="UP000320475"/>
    </source>
</evidence>
<dbReference type="CDD" id="cd00590">
    <property type="entry name" value="RRM_SF"/>
    <property type="match status" value="1"/>
</dbReference>
<dbReference type="AlphaFoldDB" id="A0A507DJJ7"/>
<proteinExistence type="predicted"/>
<protein>
    <recommendedName>
        <fullName evidence="4">RRM domain-containing protein</fullName>
    </recommendedName>
</protein>
<dbReference type="InterPro" id="IPR012677">
    <property type="entry name" value="Nucleotide-bd_a/b_plait_sf"/>
</dbReference>
<evidence type="ECO:0000256" key="2">
    <source>
        <dbReference type="SAM" id="Coils"/>
    </source>
</evidence>